<reference evidence="2 3" key="1">
    <citation type="journal article" date="2008" name="Proc. Natl. Acad. Sci. U.S.A.">
        <title>The genome of Cyanothece 51142, a unicellular diazotrophic cyanobacterium important in the marine nitrogen cycle.</title>
        <authorList>
            <person name="Welsh E.A."/>
            <person name="Liberton M."/>
            <person name="Stoeckel J."/>
            <person name="Loh T."/>
            <person name="Elvitigala T."/>
            <person name="Wang C."/>
            <person name="Wollam A."/>
            <person name="Fulton R.S."/>
            <person name="Clifton S.W."/>
            <person name="Jacobs J.M."/>
            <person name="Aurora R."/>
            <person name="Ghosh B.K."/>
            <person name="Sherman L.A."/>
            <person name="Smith R.D."/>
            <person name="Wilson R.K."/>
            <person name="Pakrasi H.B."/>
        </authorList>
    </citation>
    <scope>NUCLEOTIDE SEQUENCE [LARGE SCALE GENOMIC DNA]</scope>
    <source>
        <strain evidence="3">ATCC 51142 / BH68</strain>
    </source>
</reference>
<evidence type="ECO:0000313" key="2">
    <source>
        <dbReference type="EMBL" id="ACB52019.1"/>
    </source>
</evidence>
<sequence>MIMKTVPIIRRTLLTLMTVSSMSLALPSKAANFFTVSEISLELTNFSHLPHDIAAFVTQDVTTIANIGFVAAQVDVDAIFQVENNEAIAQAYSSIGLIGSGTDYLGSANVSTNLFGSFMIPVGESLRFDINSYLSLENFTEDLFSGHSTSGTISFLFQDVLNQTVYEVFRLTGILNTNNNEELGRDILKFVRGDGLKISNYYEQIVLEGNNESLVLAFSGVFEQKFEQGAIINLVAVSQTCNYDSNEVGGCVTIPEPSNRTSLLLGLLCLISVGLRSRIM</sequence>
<proteinExistence type="predicted"/>
<evidence type="ECO:0008006" key="4">
    <source>
        <dbReference type="Google" id="ProtNLM"/>
    </source>
</evidence>
<evidence type="ECO:0000313" key="3">
    <source>
        <dbReference type="Proteomes" id="UP000001203"/>
    </source>
</evidence>
<keyword evidence="3" id="KW-1185">Reference proteome</keyword>
<organism evidence="2 3">
    <name type="scientific">Crocosphaera subtropica (strain ATCC 51142 / BH68)</name>
    <name type="common">Cyanothece sp. (strain ATCC 51142)</name>
    <dbReference type="NCBI Taxonomy" id="43989"/>
    <lineage>
        <taxon>Bacteria</taxon>
        <taxon>Bacillati</taxon>
        <taxon>Cyanobacteriota</taxon>
        <taxon>Cyanophyceae</taxon>
        <taxon>Oscillatoriophycideae</taxon>
        <taxon>Chroococcales</taxon>
        <taxon>Aphanothecaceae</taxon>
        <taxon>Crocosphaera</taxon>
        <taxon>Crocosphaera subtropica</taxon>
    </lineage>
</organism>
<dbReference type="EMBL" id="CP000806">
    <property type="protein sequence ID" value="ACB52019.1"/>
    <property type="molecule type" value="Genomic_DNA"/>
</dbReference>
<accession>B1WT97</accession>
<name>B1WT97_CROS5</name>
<dbReference type="Proteomes" id="UP000001203">
    <property type="component" value="Chromosome circular"/>
</dbReference>
<dbReference type="AlphaFoldDB" id="B1WT97"/>
<protein>
    <recommendedName>
        <fullName evidence="4">PEP-CTERM protein-sorting domain-containing protein</fullName>
    </recommendedName>
</protein>
<dbReference type="eggNOG" id="ENOG5030QDG">
    <property type="taxonomic scope" value="Bacteria"/>
</dbReference>
<keyword evidence="1" id="KW-0732">Signal</keyword>
<gene>
    <name evidence="2" type="ordered locus">cce_2671</name>
</gene>
<dbReference type="HOGENOM" id="CLU_083261_0_0_3"/>
<feature type="signal peptide" evidence="1">
    <location>
        <begin position="1"/>
        <end position="30"/>
    </location>
</feature>
<evidence type="ECO:0000256" key="1">
    <source>
        <dbReference type="SAM" id="SignalP"/>
    </source>
</evidence>
<dbReference type="KEGG" id="cyt:cce_2671"/>
<feature type="chain" id="PRO_5002772343" description="PEP-CTERM protein-sorting domain-containing protein" evidence="1">
    <location>
        <begin position="31"/>
        <end position="280"/>
    </location>
</feature>